<evidence type="ECO:0000313" key="1">
    <source>
        <dbReference type="EMBL" id="CAF0985194.1"/>
    </source>
</evidence>
<dbReference type="Proteomes" id="UP000663868">
    <property type="component" value="Unassembled WGS sequence"/>
</dbReference>
<evidence type="ECO:0000313" key="2">
    <source>
        <dbReference type="EMBL" id="CAF3929714.1"/>
    </source>
</evidence>
<reference evidence="1" key="1">
    <citation type="submission" date="2021-02" db="EMBL/GenBank/DDBJ databases">
        <authorList>
            <person name="Nowell W R."/>
        </authorList>
    </citation>
    <scope>NUCLEOTIDE SEQUENCE</scope>
</reference>
<proteinExistence type="predicted"/>
<sequence length="68" mass="7357">MLVNLPVRISSTFKIPSSSSITASLARCDSKSLTFTFCVPFCSNSGQYVATRSMHMAEPVAIVPFPVE</sequence>
<protein>
    <submittedName>
        <fullName evidence="1">Uncharacterized protein</fullName>
    </submittedName>
</protein>
<accession>A0A814FNJ3</accession>
<comment type="caution">
    <text evidence="1">The sequence shown here is derived from an EMBL/GenBank/DDBJ whole genome shotgun (WGS) entry which is preliminary data.</text>
</comment>
<gene>
    <name evidence="1" type="ORF">IZO911_LOCUS16791</name>
    <name evidence="2" type="ORF">KXQ929_LOCUS24392</name>
</gene>
<dbReference type="EMBL" id="CAJNOE010000153">
    <property type="protein sequence ID" value="CAF0985194.1"/>
    <property type="molecule type" value="Genomic_DNA"/>
</dbReference>
<dbReference type="Proteomes" id="UP000663860">
    <property type="component" value="Unassembled WGS sequence"/>
</dbReference>
<name>A0A814FNJ3_9BILA</name>
<dbReference type="AlphaFoldDB" id="A0A814FNJ3"/>
<organism evidence="1 3">
    <name type="scientific">Adineta steineri</name>
    <dbReference type="NCBI Taxonomy" id="433720"/>
    <lineage>
        <taxon>Eukaryota</taxon>
        <taxon>Metazoa</taxon>
        <taxon>Spiralia</taxon>
        <taxon>Gnathifera</taxon>
        <taxon>Rotifera</taxon>
        <taxon>Eurotatoria</taxon>
        <taxon>Bdelloidea</taxon>
        <taxon>Adinetida</taxon>
        <taxon>Adinetidae</taxon>
        <taxon>Adineta</taxon>
    </lineage>
</organism>
<evidence type="ECO:0000313" key="3">
    <source>
        <dbReference type="Proteomes" id="UP000663860"/>
    </source>
</evidence>
<dbReference type="EMBL" id="CAJOBB010002019">
    <property type="protein sequence ID" value="CAF3929714.1"/>
    <property type="molecule type" value="Genomic_DNA"/>
</dbReference>